<dbReference type="AlphaFoldDB" id="A0A1W1BZ09"/>
<protein>
    <submittedName>
        <fullName evidence="1">Uncharacterized protein</fullName>
    </submittedName>
</protein>
<reference evidence="1" key="1">
    <citation type="submission" date="2016-10" db="EMBL/GenBank/DDBJ databases">
        <authorList>
            <person name="de Groot N.N."/>
        </authorList>
    </citation>
    <scope>NUCLEOTIDE SEQUENCE</scope>
</reference>
<gene>
    <name evidence="1" type="ORF">MNB_SM-6-746</name>
</gene>
<accession>A0A1W1BZ09</accession>
<sequence>MGYSEWVEKHAKKHKKIVEKLLKKGFDKEKIIDYFDFENMKEKEVDFCPLYAKNKKCHDMESLNCYLCSCPNFRFNDKGIKKVDEKRQFSYCNIDSKDGKQGIYGEKIHQDCSGCAVPHHRAYVEQHFDLDWTKIMKPCKA</sequence>
<evidence type="ECO:0000313" key="1">
    <source>
        <dbReference type="EMBL" id="SFV58701.1"/>
    </source>
</evidence>
<proteinExistence type="predicted"/>
<name>A0A1W1BZ09_9ZZZZ</name>
<organism evidence="1">
    <name type="scientific">hydrothermal vent metagenome</name>
    <dbReference type="NCBI Taxonomy" id="652676"/>
    <lineage>
        <taxon>unclassified sequences</taxon>
        <taxon>metagenomes</taxon>
        <taxon>ecological metagenomes</taxon>
    </lineage>
</organism>
<dbReference type="EMBL" id="FPHK01000034">
    <property type="protein sequence ID" value="SFV58701.1"/>
    <property type="molecule type" value="Genomic_DNA"/>
</dbReference>